<reference evidence="1" key="1">
    <citation type="submission" date="2013-07" db="EMBL/GenBank/DDBJ databases">
        <title>Sub-species coevolution in mutualistic symbiosis.</title>
        <authorList>
            <person name="Murfin K."/>
            <person name="Klassen J."/>
            <person name="Lee M."/>
            <person name="Forst S."/>
            <person name="Stock P."/>
            <person name="Goodrich-Blair H."/>
        </authorList>
    </citation>
    <scope>NUCLEOTIDE SEQUENCE [LARGE SCALE GENOMIC DNA]</scope>
    <source>
        <strain evidence="1">Feltiae Moldova</strain>
    </source>
</reference>
<evidence type="ECO:0000313" key="1">
    <source>
        <dbReference type="EMBL" id="CDG99778.1"/>
    </source>
</evidence>
<proteinExistence type="predicted"/>
<comment type="caution">
    <text evidence="1">The sequence shown here is derived from an EMBL/GenBank/DDBJ whole genome shotgun (WGS) entry which is preliminary data.</text>
</comment>
<protein>
    <submittedName>
        <fullName evidence="1">Uncharacterized protein</fullName>
    </submittedName>
</protein>
<dbReference type="Proteomes" id="UP000028487">
    <property type="component" value="Unassembled WGS sequence"/>
</dbReference>
<evidence type="ECO:0000313" key="2">
    <source>
        <dbReference type="Proteomes" id="UP000028487"/>
    </source>
</evidence>
<organism evidence="1 2">
    <name type="scientific">Xenorhabdus bovienii str. feltiae Moldova</name>
    <dbReference type="NCBI Taxonomy" id="1398200"/>
    <lineage>
        <taxon>Bacteria</taxon>
        <taxon>Pseudomonadati</taxon>
        <taxon>Pseudomonadota</taxon>
        <taxon>Gammaproteobacteria</taxon>
        <taxon>Enterobacterales</taxon>
        <taxon>Morganellaceae</taxon>
        <taxon>Xenorhabdus</taxon>
    </lineage>
</organism>
<gene>
    <name evidence="1" type="ORF">XBFM1_1190038</name>
</gene>
<dbReference type="EMBL" id="CBSV010000023">
    <property type="protein sequence ID" value="CDG99778.1"/>
    <property type="molecule type" value="Genomic_DNA"/>
</dbReference>
<accession>A0A077NN19</accession>
<name>A0A077NN19_XENBV</name>
<dbReference type="HOGENOM" id="CLU_3241562_0_0_6"/>
<dbReference type="AlphaFoldDB" id="A0A077NN19"/>
<sequence length="43" mass="4914">MFIFNMLKITKHKPSQSTNTLHEAFSIQASVLISNNYTTKQSI</sequence>